<proteinExistence type="predicted"/>
<dbReference type="Pfam" id="PF01028">
    <property type="entry name" value="Topoisom_I"/>
    <property type="match status" value="1"/>
</dbReference>
<dbReference type="SUPFAM" id="SSF56349">
    <property type="entry name" value="DNA breaking-rejoining enzymes"/>
    <property type="match status" value="1"/>
</dbReference>
<accession>A0ABQ6N1C7</accession>
<feature type="domain" description="DNA topoisomerase I eukaryotic-type" evidence="3">
    <location>
        <begin position="1"/>
        <end position="145"/>
    </location>
</feature>
<dbReference type="InterPro" id="IPR013500">
    <property type="entry name" value="TopoI_cat_euk"/>
</dbReference>
<dbReference type="InterPro" id="IPR011010">
    <property type="entry name" value="DNA_brk_join_enz"/>
</dbReference>
<dbReference type="InterPro" id="IPR014711">
    <property type="entry name" value="TopoI_cat_a-hlx-sub_euk"/>
</dbReference>
<name>A0ABQ6N1C7_9STRA</name>
<comment type="caution">
    <text evidence="4">The sequence shown here is derived from an EMBL/GenBank/DDBJ whole genome shotgun (WGS) entry which is preliminary data.</text>
</comment>
<evidence type="ECO:0000313" key="5">
    <source>
        <dbReference type="Proteomes" id="UP001165060"/>
    </source>
</evidence>
<dbReference type="Gene3D" id="3.90.15.10">
    <property type="entry name" value="Topoisomerase I, Chain A, domain 3"/>
    <property type="match status" value="1"/>
</dbReference>
<dbReference type="EMBL" id="BRYB01001961">
    <property type="protein sequence ID" value="GMI37181.1"/>
    <property type="molecule type" value="Genomic_DNA"/>
</dbReference>
<evidence type="ECO:0000259" key="3">
    <source>
        <dbReference type="SMART" id="SM00435"/>
    </source>
</evidence>
<protein>
    <recommendedName>
        <fullName evidence="3">DNA topoisomerase I eukaryotic-type domain-containing protein</fullName>
    </recommendedName>
</protein>
<evidence type="ECO:0000256" key="1">
    <source>
        <dbReference type="PROSITE-ProRule" id="PRU01382"/>
    </source>
</evidence>
<dbReference type="Proteomes" id="UP001165060">
    <property type="component" value="Unassembled WGS sequence"/>
</dbReference>
<dbReference type="PANTHER" id="PTHR10290:SF3">
    <property type="entry name" value="DNA TOPOISOMERASE 1"/>
    <property type="match status" value="1"/>
</dbReference>
<feature type="compositionally biased region" description="Acidic residues" evidence="2">
    <location>
        <begin position="136"/>
        <end position="146"/>
    </location>
</feature>
<feature type="compositionally biased region" description="Basic and acidic residues" evidence="2">
    <location>
        <begin position="115"/>
        <end position="127"/>
    </location>
</feature>
<sequence length="146" mass="15939">YTENDGMGLTVLKNFKTFTAKKAAADQIFEDLTPTILNKHLSSLMDGLSAKVFRTYNASKTLQDELAKTEQLESWSSLSETQKVDEYNAANRVVAILCNHQKSVSAAGQASLDASSEKVEKLREQKKVSGGAESEGGNEEGFDEDI</sequence>
<gene>
    <name evidence="4" type="ORF">TeGR_g744</name>
</gene>
<feature type="region of interest" description="Disordered" evidence="2">
    <location>
        <begin position="109"/>
        <end position="146"/>
    </location>
</feature>
<reference evidence="4 5" key="1">
    <citation type="journal article" date="2023" name="Commun. Biol.">
        <title>Genome analysis of Parmales, the sister group of diatoms, reveals the evolutionary specialization of diatoms from phago-mixotrophs to photoautotrophs.</title>
        <authorList>
            <person name="Ban H."/>
            <person name="Sato S."/>
            <person name="Yoshikawa S."/>
            <person name="Yamada K."/>
            <person name="Nakamura Y."/>
            <person name="Ichinomiya M."/>
            <person name="Sato N."/>
            <person name="Blanc-Mathieu R."/>
            <person name="Endo H."/>
            <person name="Kuwata A."/>
            <person name="Ogata H."/>
        </authorList>
    </citation>
    <scope>NUCLEOTIDE SEQUENCE [LARGE SCALE GENOMIC DNA]</scope>
</reference>
<dbReference type="SMART" id="SM00435">
    <property type="entry name" value="TOPEUc"/>
    <property type="match status" value="1"/>
</dbReference>
<evidence type="ECO:0000313" key="4">
    <source>
        <dbReference type="EMBL" id="GMI37181.1"/>
    </source>
</evidence>
<dbReference type="PANTHER" id="PTHR10290">
    <property type="entry name" value="DNA TOPOISOMERASE I"/>
    <property type="match status" value="1"/>
</dbReference>
<dbReference type="InterPro" id="IPR051062">
    <property type="entry name" value="Topoisomerase_IB"/>
</dbReference>
<keyword evidence="5" id="KW-1185">Reference proteome</keyword>
<keyword evidence="1" id="KW-0238">DNA-binding</keyword>
<dbReference type="PROSITE" id="PS52038">
    <property type="entry name" value="TOPO_IB_2"/>
    <property type="match status" value="1"/>
</dbReference>
<comment type="caution">
    <text evidence="1">Lacks conserved residue(s) required for the propagation of feature annotation.</text>
</comment>
<evidence type="ECO:0000256" key="2">
    <source>
        <dbReference type="SAM" id="MobiDB-lite"/>
    </source>
</evidence>
<dbReference type="InterPro" id="IPR013499">
    <property type="entry name" value="TopoI_euk"/>
</dbReference>
<feature type="non-terminal residue" evidence="4">
    <location>
        <position position="1"/>
    </location>
</feature>
<organism evidence="4 5">
    <name type="scientific">Tetraparma gracilis</name>
    <dbReference type="NCBI Taxonomy" id="2962635"/>
    <lineage>
        <taxon>Eukaryota</taxon>
        <taxon>Sar</taxon>
        <taxon>Stramenopiles</taxon>
        <taxon>Ochrophyta</taxon>
        <taxon>Bolidophyceae</taxon>
        <taxon>Parmales</taxon>
        <taxon>Triparmaceae</taxon>
        <taxon>Tetraparma</taxon>
    </lineage>
</organism>